<organism evidence="2 3">
    <name type="scientific">Algibacter luteus</name>
    <dbReference type="NCBI Taxonomy" id="1178825"/>
    <lineage>
        <taxon>Bacteria</taxon>
        <taxon>Pseudomonadati</taxon>
        <taxon>Bacteroidota</taxon>
        <taxon>Flavobacteriia</taxon>
        <taxon>Flavobacteriales</taxon>
        <taxon>Flavobacteriaceae</taxon>
        <taxon>Algibacter</taxon>
    </lineage>
</organism>
<evidence type="ECO:0000313" key="2">
    <source>
        <dbReference type="EMBL" id="SHJ10617.1"/>
    </source>
</evidence>
<dbReference type="PANTHER" id="PTHR46520:SF1">
    <property type="entry name" value="SERINE BETA-LACTAMASE-LIKE PROTEIN LACTB, MITOCHONDRIAL"/>
    <property type="match status" value="1"/>
</dbReference>
<sequence length="375" mass="42650">MELDNIFKMRRLPLSILVSCLIIFSCSNQLLAQRATEKFNRAERIISRMIRKHKIPGLAITVSKNQEVVWSEGFGYADLKNKIPVIPNNTVFRIASVSKPIAAMALLKAVEEGLVMLDSSIYNYVPYFPKKRYDISIRQLAGHMSGIRNYKGNEFKNNKPLRIRDGIKLFESDSLLFKPGTDFAYSSYNWNLISLAIQEQAKIPFEDFVKTRVLNPFQLNKTVADKNKVIDGKAIFYRKKGKRRFKPVSEVSNYFKLASGGYLSTSEDITKFGNVLLKDSLIQHDQLRPFITAQKLNTDESRSTYYGLGFEVSNDSNGRFYFGHVGSGLGGYGIFYIYPEQGVVITILINCSNPEIDKTFNKLIDSVFESLESNQ</sequence>
<dbReference type="GO" id="GO:0019216">
    <property type="term" value="P:regulation of lipid metabolic process"/>
    <property type="evidence" value="ECO:0007669"/>
    <property type="project" value="TreeGrafter"/>
</dbReference>
<dbReference type="Pfam" id="PF00144">
    <property type="entry name" value="Beta-lactamase"/>
    <property type="match status" value="1"/>
</dbReference>
<reference evidence="2 3" key="1">
    <citation type="submission" date="2016-11" db="EMBL/GenBank/DDBJ databases">
        <authorList>
            <person name="Jaros S."/>
            <person name="Januszkiewicz K."/>
            <person name="Wedrychowicz H."/>
        </authorList>
    </citation>
    <scope>NUCLEOTIDE SEQUENCE [LARGE SCALE GENOMIC DNA]</scope>
    <source>
        <strain evidence="2 3">CGMCC 1.12213</strain>
    </source>
</reference>
<dbReference type="STRING" id="1178825.SAMN05216261_2822"/>
<proteinExistence type="predicted"/>
<dbReference type="PANTHER" id="PTHR46520">
    <property type="entry name" value="SERINE BETA-LACTAMASE-LIKE PROTEIN LACTB, MITOCHONDRIAL"/>
    <property type="match status" value="1"/>
</dbReference>
<dbReference type="InterPro" id="IPR052794">
    <property type="entry name" value="Mito_Ser_Protease_LACTB"/>
</dbReference>
<dbReference type="EMBL" id="FQYK01000008">
    <property type="protein sequence ID" value="SHJ10617.1"/>
    <property type="molecule type" value="Genomic_DNA"/>
</dbReference>
<dbReference type="InterPro" id="IPR012338">
    <property type="entry name" value="Beta-lactam/transpept-like"/>
</dbReference>
<evidence type="ECO:0000313" key="3">
    <source>
        <dbReference type="Proteomes" id="UP000184396"/>
    </source>
</evidence>
<evidence type="ECO:0000259" key="1">
    <source>
        <dbReference type="Pfam" id="PF00144"/>
    </source>
</evidence>
<dbReference type="eggNOG" id="COG1680">
    <property type="taxonomic scope" value="Bacteria"/>
</dbReference>
<gene>
    <name evidence="2" type="ORF">SAMN05216261_2822</name>
</gene>
<dbReference type="Gene3D" id="3.40.710.10">
    <property type="entry name" value="DD-peptidase/beta-lactamase superfamily"/>
    <property type="match status" value="1"/>
</dbReference>
<dbReference type="Proteomes" id="UP000184396">
    <property type="component" value="Unassembled WGS sequence"/>
</dbReference>
<dbReference type="InterPro" id="IPR001466">
    <property type="entry name" value="Beta-lactam-related"/>
</dbReference>
<keyword evidence="3" id="KW-1185">Reference proteome</keyword>
<dbReference type="GO" id="GO:0006508">
    <property type="term" value="P:proteolysis"/>
    <property type="evidence" value="ECO:0007669"/>
    <property type="project" value="TreeGrafter"/>
</dbReference>
<dbReference type="SUPFAM" id="SSF56601">
    <property type="entry name" value="beta-lactamase/transpeptidase-like"/>
    <property type="match status" value="1"/>
</dbReference>
<protein>
    <submittedName>
        <fullName evidence="2">CubicO group peptidase, beta-lactamase class C family</fullName>
    </submittedName>
</protein>
<name>A0A1M6GKW5_9FLAO</name>
<dbReference type="GO" id="GO:0008233">
    <property type="term" value="F:peptidase activity"/>
    <property type="evidence" value="ECO:0007669"/>
    <property type="project" value="TreeGrafter"/>
</dbReference>
<accession>A0A1M6GKW5</accession>
<dbReference type="AlphaFoldDB" id="A0A1M6GKW5"/>
<feature type="domain" description="Beta-lactamase-related" evidence="1">
    <location>
        <begin position="43"/>
        <end position="355"/>
    </location>
</feature>